<keyword evidence="4 7" id="KW-0812">Transmembrane</keyword>
<evidence type="ECO:0000256" key="2">
    <source>
        <dbReference type="ARBA" id="ARBA00022448"/>
    </source>
</evidence>
<keyword evidence="9" id="KW-1185">Reference proteome</keyword>
<gene>
    <name evidence="8" type="ORF">TCE0_033f09553</name>
</gene>
<keyword evidence="5 7" id="KW-1133">Transmembrane helix</keyword>
<dbReference type="SUPFAM" id="SSF103473">
    <property type="entry name" value="MFS general substrate transporter"/>
    <property type="match status" value="1"/>
</dbReference>
<evidence type="ECO:0000313" key="9">
    <source>
        <dbReference type="Proteomes" id="UP000053095"/>
    </source>
</evidence>
<proteinExistence type="predicted"/>
<evidence type="ECO:0000256" key="3">
    <source>
        <dbReference type="ARBA" id="ARBA00022475"/>
    </source>
</evidence>
<dbReference type="InterPro" id="IPR011701">
    <property type="entry name" value="MFS"/>
</dbReference>
<keyword evidence="2" id="KW-0813">Transport</keyword>
<evidence type="ECO:0000256" key="5">
    <source>
        <dbReference type="ARBA" id="ARBA00022989"/>
    </source>
</evidence>
<sequence length="216" mass="22793">MDPNDPRYPMAFSKSLEWTFTIVCAFSTLGVSLASSAYAGGTNEVISSFDVSTEVATLGVSLFVLGFAVGTLIWAPLSELYGRQIVFLVSYLGLAVFCAGATGGIIADVFAAEDRGLAMNLFAGAPFLGPTLGPIIGGFLGENAGWVWVQGFLATFTGLIWIVEALVIPETYGPVLLRKRAAKLSNITGKVYVSTFDLESPQITTTEAFATALGRP</sequence>
<feature type="transmembrane region" description="Helical" evidence="7">
    <location>
        <begin position="20"/>
        <end position="39"/>
    </location>
</feature>
<evidence type="ECO:0000256" key="7">
    <source>
        <dbReference type="SAM" id="Phobius"/>
    </source>
</evidence>
<feature type="transmembrane region" description="Helical" evidence="7">
    <location>
        <begin position="85"/>
        <end position="110"/>
    </location>
</feature>
<evidence type="ECO:0000313" key="8">
    <source>
        <dbReference type="EMBL" id="GAM38655.1"/>
    </source>
</evidence>
<name>A0A6V8HDY0_TALPI</name>
<dbReference type="AlphaFoldDB" id="A0A6V8HDY0"/>
<feature type="transmembrane region" description="Helical" evidence="7">
    <location>
        <begin position="51"/>
        <end position="73"/>
    </location>
</feature>
<evidence type="ECO:0000256" key="4">
    <source>
        <dbReference type="ARBA" id="ARBA00022692"/>
    </source>
</evidence>
<comment type="caution">
    <text evidence="8">The sequence shown here is derived from an EMBL/GenBank/DDBJ whole genome shotgun (WGS) entry which is preliminary data.</text>
</comment>
<dbReference type="PANTHER" id="PTHR23502">
    <property type="entry name" value="MAJOR FACILITATOR SUPERFAMILY"/>
    <property type="match status" value="1"/>
</dbReference>
<accession>A0A6V8HDY0</accession>
<dbReference type="GO" id="GO:0022857">
    <property type="term" value="F:transmembrane transporter activity"/>
    <property type="evidence" value="ECO:0007669"/>
    <property type="project" value="InterPro"/>
</dbReference>
<evidence type="ECO:0000256" key="6">
    <source>
        <dbReference type="ARBA" id="ARBA00023136"/>
    </source>
</evidence>
<dbReference type="Gene3D" id="1.20.1250.20">
    <property type="entry name" value="MFS general substrate transporter like domains"/>
    <property type="match status" value="1"/>
</dbReference>
<evidence type="ECO:0008006" key="10">
    <source>
        <dbReference type="Google" id="ProtNLM"/>
    </source>
</evidence>
<dbReference type="GO" id="GO:0005886">
    <property type="term" value="C:plasma membrane"/>
    <property type="evidence" value="ECO:0007669"/>
    <property type="project" value="UniProtKB-SubCell"/>
</dbReference>
<organism evidence="8 9">
    <name type="scientific">Talaromyces pinophilus</name>
    <name type="common">Penicillium pinophilum</name>
    <dbReference type="NCBI Taxonomy" id="128442"/>
    <lineage>
        <taxon>Eukaryota</taxon>
        <taxon>Fungi</taxon>
        <taxon>Dikarya</taxon>
        <taxon>Ascomycota</taxon>
        <taxon>Pezizomycotina</taxon>
        <taxon>Eurotiomycetes</taxon>
        <taxon>Eurotiomycetidae</taxon>
        <taxon>Eurotiales</taxon>
        <taxon>Trichocomaceae</taxon>
        <taxon>Talaromyces</taxon>
        <taxon>Talaromyces sect. Talaromyces</taxon>
    </lineage>
</organism>
<dbReference type="InterPro" id="IPR036259">
    <property type="entry name" value="MFS_trans_sf"/>
</dbReference>
<dbReference type="Pfam" id="PF07690">
    <property type="entry name" value="MFS_1"/>
    <property type="match status" value="1"/>
</dbReference>
<evidence type="ECO:0000256" key="1">
    <source>
        <dbReference type="ARBA" id="ARBA00004651"/>
    </source>
</evidence>
<reference evidence="9" key="1">
    <citation type="journal article" date="2015" name="Genome Announc.">
        <title>Draft genome sequence of Talaromyces cellulolyticus strain Y-94, a source of lignocellulosic biomass-degrading enzymes.</title>
        <authorList>
            <person name="Fujii T."/>
            <person name="Koike H."/>
            <person name="Sawayama S."/>
            <person name="Yano S."/>
            <person name="Inoue H."/>
        </authorList>
    </citation>
    <scope>NUCLEOTIDE SEQUENCE [LARGE SCALE GENOMIC DNA]</scope>
    <source>
        <strain evidence="9">Y-94</strain>
    </source>
</reference>
<dbReference type="PANTHER" id="PTHR23502:SF186">
    <property type="entry name" value="MAJOR FACILITATOR SUPERFAMILY (MFS) PROFILE DOMAIN-CONTAINING PROTEIN"/>
    <property type="match status" value="1"/>
</dbReference>
<comment type="subcellular location">
    <subcellularLocation>
        <location evidence="1">Cell membrane</location>
        <topology evidence="1">Multi-pass membrane protein</topology>
    </subcellularLocation>
</comment>
<dbReference type="Proteomes" id="UP000053095">
    <property type="component" value="Unassembled WGS sequence"/>
</dbReference>
<keyword evidence="3" id="KW-1003">Cell membrane</keyword>
<feature type="transmembrane region" description="Helical" evidence="7">
    <location>
        <begin position="117"/>
        <end position="140"/>
    </location>
</feature>
<feature type="transmembrane region" description="Helical" evidence="7">
    <location>
        <begin position="146"/>
        <end position="168"/>
    </location>
</feature>
<keyword evidence="6 7" id="KW-0472">Membrane</keyword>
<dbReference type="EMBL" id="DF933829">
    <property type="protein sequence ID" value="GAM38655.1"/>
    <property type="molecule type" value="Genomic_DNA"/>
</dbReference>
<protein>
    <recommendedName>
        <fullName evidence="10">Major facilitator superfamily (MFS) profile domain-containing protein</fullName>
    </recommendedName>
</protein>